<gene>
    <name evidence="1" type="ORF">M9978_05475</name>
</gene>
<dbReference type="EMBL" id="JAMLDX010000003">
    <property type="protein sequence ID" value="MCP3729877.1"/>
    <property type="molecule type" value="Genomic_DNA"/>
</dbReference>
<evidence type="ECO:0000313" key="1">
    <source>
        <dbReference type="EMBL" id="MCP3729877.1"/>
    </source>
</evidence>
<sequence length="155" mass="17178">MTDQLTAAELGARVEQTSVTVPADLTFEQRVTLGNYGWRHEELTEAAFPVTADQHGAQAQKLFHFNCSLSSDDAALRIREAGWEPAAIGDILAFGEAFPQVQVRHPVVGLGSVADIDGKASAPTLWYDGDRRTLDLLWLDGDWHRNYRFLGVRRA</sequence>
<dbReference type="AlphaFoldDB" id="A0A9X2HHU4"/>
<proteinExistence type="predicted"/>
<protein>
    <submittedName>
        <fullName evidence="1">Uncharacterized protein</fullName>
    </submittedName>
</protein>
<name>A0A9X2HHU4_9SPHN</name>
<keyword evidence="2" id="KW-1185">Reference proteome</keyword>
<accession>A0A9X2HHU4</accession>
<organism evidence="1 2">
    <name type="scientific">Sphingomonas tagetis</name>
    <dbReference type="NCBI Taxonomy" id="2949092"/>
    <lineage>
        <taxon>Bacteria</taxon>
        <taxon>Pseudomonadati</taxon>
        <taxon>Pseudomonadota</taxon>
        <taxon>Alphaproteobacteria</taxon>
        <taxon>Sphingomonadales</taxon>
        <taxon>Sphingomonadaceae</taxon>
        <taxon>Sphingomonas</taxon>
    </lineage>
</organism>
<dbReference type="Proteomes" id="UP001139451">
    <property type="component" value="Unassembled WGS sequence"/>
</dbReference>
<reference evidence="1" key="1">
    <citation type="submission" date="2022-05" db="EMBL/GenBank/DDBJ databases">
        <title>Sphingomonas sp. strain MG17 Genome sequencing and assembly.</title>
        <authorList>
            <person name="Kim I."/>
        </authorList>
    </citation>
    <scope>NUCLEOTIDE SEQUENCE</scope>
    <source>
        <strain evidence="1">MG17</strain>
    </source>
</reference>
<evidence type="ECO:0000313" key="2">
    <source>
        <dbReference type="Proteomes" id="UP001139451"/>
    </source>
</evidence>
<dbReference type="RefSeq" id="WP_254291973.1">
    <property type="nucleotide sequence ID" value="NZ_JAMLDX010000003.1"/>
</dbReference>
<comment type="caution">
    <text evidence="1">The sequence shown here is derived from an EMBL/GenBank/DDBJ whole genome shotgun (WGS) entry which is preliminary data.</text>
</comment>